<keyword evidence="2" id="KW-1185">Reference proteome</keyword>
<dbReference type="EMBL" id="FONV01000020">
    <property type="protein sequence ID" value="SFF74721.1"/>
    <property type="molecule type" value="Genomic_DNA"/>
</dbReference>
<dbReference type="RefSeq" id="WP_093621211.1">
    <property type="nucleotide sequence ID" value="NZ_BOMT01000094.1"/>
</dbReference>
<dbReference type="OrthoDB" id="3296462at2"/>
<evidence type="ECO:0000313" key="2">
    <source>
        <dbReference type="Proteomes" id="UP000199645"/>
    </source>
</evidence>
<protein>
    <submittedName>
        <fullName evidence="1">Peroxiredoxin Q/BCP</fullName>
    </submittedName>
</protein>
<evidence type="ECO:0000313" key="1">
    <source>
        <dbReference type="EMBL" id="SFF74721.1"/>
    </source>
</evidence>
<dbReference type="Pfam" id="PF05331">
    <property type="entry name" value="DUF742"/>
    <property type="match status" value="1"/>
</dbReference>
<dbReference type="PANTHER" id="PTHR36221">
    <property type="entry name" value="DUF742 DOMAIN-CONTAINING PROTEIN"/>
    <property type="match status" value="1"/>
</dbReference>
<gene>
    <name evidence="1" type="ORF">SAMN05421541_12067</name>
</gene>
<accession>A0A1I2LC08</accession>
<dbReference type="Proteomes" id="UP000199645">
    <property type="component" value="Unassembled WGS sequence"/>
</dbReference>
<dbReference type="InterPro" id="IPR007995">
    <property type="entry name" value="DUF742"/>
</dbReference>
<organism evidence="1 2">
    <name type="scientific">Actinoplanes philippinensis</name>
    <dbReference type="NCBI Taxonomy" id="35752"/>
    <lineage>
        <taxon>Bacteria</taxon>
        <taxon>Bacillati</taxon>
        <taxon>Actinomycetota</taxon>
        <taxon>Actinomycetes</taxon>
        <taxon>Micromonosporales</taxon>
        <taxon>Micromonosporaceae</taxon>
        <taxon>Actinoplanes</taxon>
    </lineage>
</organism>
<dbReference type="AlphaFoldDB" id="A0A1I2LC08"/>
<sequence length="116" mass="12697">MVRRPGLHWKVRPYMTARGRTGSRSPLLIHTLVSTGNRYDPLLAASLAPASRTLYEQARRMSSVAELSAGCGLPLGLTRLLIGDLLKTGQLEVHDPRSAQDLALLERLRAGLARLT</sequence>
<dbReference type="STRING" id="35752.SAMN05421541_12067"/>
<proteinExistence type="predicted"/>
<name>A0A1I2LC08_9ACTN</name>
<reference evidence="1 2" key="1">
    <citation type="submission" date="2016-10" db="EMBL/GenBank/DDBJ databases">
        <authorList>
            <person name="de Groot N.N."/>
        </authorList>
    </citation>
    <scope>NUCLEOTIDE SEQUENCE [LARGE SCALE GENOMIC DNA]</scope>
    <source>
        <strain evidence="1 2">DSM 43019</strain>
    </source>
</reference>
<dbReference type="PANTHER" id="PTHR36221:SF1">
    <property type="entry name" value="DUF742 DOMAIN-CONTAINING PROTEIN"/>
    <property type="match status" value="1"/>
</dbReference>